<reference evidence="1" key="1">
    <citation type="journal article" date="2014" name="Front. Microbiol.">
        <title>High frequency of phylogenetically diverse reductive dehalogenase-homologous genes in deep subseafloor sedimentary metagenomes.</title>
        <authorList>
            <person name="Kawai M."/>
            <person name="Futagami T."/>
            <person name="Toyoda A."/>
            <person name="Takaki Y."/>
            <person name="Nishi S."/>
            <person name="Hori S."/>
            <person name="Arai W."/>
            <person name="Tsubouchi T."/>
            <person name="Morono Y."/>
            <person name="Uchiyama I."/>
            <person name="Ito T."/>
            <person name="Fujiyama A."/>
            <person name="Inagaki F."/>
            <person name="Takami H."/>
        </authorList>
    </citation>
    <scope>NUCLEOTIDE SEQUENCE</scope>
    <source>
        <strain evidence="1">Expedition CK06-06</strain>
    </source>
</reference>
<evidence type="ECO:0008006" key="2">
    <source>
        <dbReference type="Google" id="ProtNLM"/>
    </source>
</evidence>
<dbReference type="EMBL" id="BARV01007827">
    <property type="protein sequence ID" value="GAI13262.1"/>
    <property type="molecule type" value="Genomic_DNA"/>
</dbReference>
<feature type="non-terminal residue" evidence="1">
    <location>
        <position position="1"/>
    </location>
</feature>
<dbReference type="Gene3D" id="2.40.50.140">
    <property type="entry name" value="Nucleic acid-binding proteins"/>
    <property type="match status" value="1"/>
</dbReference>
<evidence type="ECO:0000313" key="1">
    <source>
        <dbReference type="EMBL" id="GAI13262.1"/>
    </source>
</evidence>
<sequence>ISKLSHKRIGRVEDVVRVNDNILVKCIGIDNQGRIDLRKMETDENNIENNDIDKKNEKYD</sequence>
<comment type="caution">
    <text evidence="1">The sequence shown here is derived from an EMBL/GenBank/DDBJ whole genome shotgun (WGS) entry which is preliminary data.</text>
</comment>
<dbReference type="AlphaFoldDB" id="X1L1P5"/>
<name>X1L1P5_9ZZZZ</name>
<protein>
    <recommendedName>
        <fullName evidence="2">S1 motif domain-containing protein</fullName>
    </recommendedName>
</protein>
<dbReference type="InterPro" id="IPR012340">
    <property type="entry name" value="NA-bd_OB-fold"/>
</dbReference>
<proteinExistence type="predicted"/>
<gene>
    <name evidence="1" type="ORF">S06H3_15873</name>
</gene>
<organism evidence="1">
    <name type="scientific">marine sediment metagenome</name>
    <dbReference type="NCBI Taxonomy" id="412755"/>
    <lineage>
        <taxon>unclassified sequences</taxon>
        <taxon>metagenomes</taxon>
        <taxon>ecological metagenomes</taxon>
    </lineage>
</organism>
<accession>X1L1P5</accession>